<comment type="caution">
    <text evidence="1">The sequence shown here is derived from an EMBL/GenBank/DDBJ whole genome shotgun (WGS) entry which is preliminary data.</text>
</comment>
<evidence type="ECO:0000313" key="1">
    <source>
        <dbReference type="EMBL" id="PKS06032.1"/>
    </source>
</evidence>
<sequence length="217" mass="23705">MPFPVVYPKVDGPGRLTELCTFRKSSIDPKEWDEIFNDTIGISLTFPIARQSSYASQIEDPQIAVLIADWTSAEEKDVFEPSRTTQSGIERCTRTNEPVFSHHIILPGAAKTPNSAYFSASHMKIPIDKQDVAAAAFEEWLSNSEAVKDLDYMVAAPSREDANIIVCIAGVKDAATSKAVGDTRAHDIVKEKLEALIETGTKYSATLVSAKDANPQS</sequence>
<dbReference type="Proteomes" id="UP000233524">
    <property type="component" value="Unassembled WGS sequence"/>
</dbReference>
<name>A0A2N3N0U8_9PEZI</name>
<dbReference type="AlphaFoldDB" id="A0A2N3N0U8"/>
<proteinExistence type="predicted"/>
<evidence type="ECO:0000313" key="2">
    <source>
        <dbReference type="Proteomes" id="UP000233524"/>
    </source>
</evidence>
<dbReference type="VEuPathDB" id="FungiDB:jhhlp_007866"/>
<gene>
    <name evidence="1" type="ORF">jhhlp_007866</name>
</gene>
<evidence type="ECO:0008006" key="3">
    <source>
        <dbReference type="Google" id="ProtNLM"/>
    </source>
</evidence>
<dbReference type="OrthoDB" id="5224991at2759"/>
<protein>
    <recommendedName>
        <fullName evidence="3">ABM domain-containing protein</fullName>
    </recommendedName>
</protein>
<reference evidence="1 2" key="1">
    <citation type="journal article" date="2017" name="G3 (Bethesda)">
        <title>First Draft Genome Sequence of the Pathogenic Fungus Lomentospora prolificans (Formerly Scedosporium prolificans).</title>
        <authorList>
            <person name="Luo R."/>
            <person name="Zimin A."/>
            <person name="Workman R."/>
            <person name="Fan Y."/>
            <person name="Pertea G."/>
            <person name="Grossman N."/>
            <person name="Wear M.P."/>
            <person name="Jia B."/>
            <person name="Miller H."/>
            <person name="Casadevall A."/>
            <person name="Timp W."/>
            <person name="Zhang S.X."/>
            <person name="Salzberg S.L."/>
        </authorList>
    </citation>
    <scope>NUCLEOTIDE SEQUENCE [LARGE SCALE GENOMIC DNA]</scope>
    <source>
        <strain evidence="1 2">JHH-5317</strain>
    </source>
</reference>
<accession>A0A2N3N0U8</accession>
<dbReference type="EMBL" id="NLAX01001139">
    <property type="protein sequence ID" value="PKS06032.1"/>
    <property type="molecule type" value="Genomic_DNA"/>
</dbReference>
<keyword evidence="2" id="KW-1185">Reference proteome</keyword>
<dbReference type="InParanoid" id="A0A2N3N0U8"/>
<organism evidence="1 2">
    <name type="scientific">Lomentospora prolificans</name>
    <dbReference type="NCBI Taxonomy" id="41688"/>
    <lineage>
        <taxon>Eukaryota</taxon>
        <taxon>Fungi</taxon>
        <taxon>Dikarya</taxon>
        <taxon>Ascomycota</taxon>
        <taxon>Pezizomycotina</taxon>
        <taxon>Sordariomycetes</taxon>
        <taxon>Hypocreomycetidae</taxon>
        <taxon>Microascales</taxon>
        <taxon>Microascaceae</taxon>
        <taxon>Lomentospora</taxon>
    </lineage>
</organism>